<dbReference type="STRING" id="405671.SAMN05421827_1342"/>
<keyword evidence="2" id="KW-1185">Reference proteome</keyword>
<gene>
    <name evidence="1" type="ORF">SAMN05421827_1342</name>
</gene>
<name>A0A1G8E5B6_9SPHI</name>
<accession>A0A1G8E5B6</accession>
<organism evidence="1 2">
    <name type="scientific">Pedobacter terrae</name>
    <dbReference type="NCBI Taxonomy" id="405671"/>
    <lineage>
        <taxon>Bacteria</taxon>
        <taxon>Pseudomonadati</taxon>
        <taxon>Bacteroidota</taxon>
        <taxon>Sphingobacteriia</taxon>
        <taxon>Sphingobacteriales</taxon>
        <taxon>Sphingobacteriaceae</taxon>
        <taxon>Pedobacter</taxon>
    </lineage>
</organism>
<evidence type="ECO:0000313" key="2">
    <source>
        <dbReference type="Proteomes" id="UP000199643"/>
    </source>
</evidence>
<reference evidence="2" key="1">
    <citation type="submission" date="2016-10" db="EMBL/GenBank/DDBJ databases">
        <authorList>
            <person name="Varghese N."/>
            <person name="Submissions S."/>
        </authorList>
    </citation>
    <scope>NUCLEOTIDE SEQUENCE [LARGE SCALE GENOMIC DNA]</scope>
    <source>
        <strain evidence="2">DSM 17933</strain>
    </source>
</reference>
<sequence length="52" mass="5979">MGILKRVLRLASLSTSWFPHARDPIASYRMTTKLLDSVNGNLSKDLKEDLYR</sequence>
<proteinExistence type="predicted"/>
<dbReference type="EMBL" id="FNCH01000034">
    <property type="protein sequence ID" value="SDH65054.1"/>
    <property type="molecule type" value="Genomic_DNA"/>
</dbReference>
<dbReference type="Proteomes" id="UP000199643">
    <property type="component" value="Unassembled WGS sequence"/>
</dbReference>
<dbReference type="AlphaFoldDB" id="A0A1G8E5B6"/>
<protein>
    <submittedName>
        <fullName evidence="1">Uncharacterized protein</fullName>
    </submittedName>
</protein>
<evidence type="ECO:0000313" key="1">
    <source>
        <dbReference type="EMBL" id="SDH65054.1"/>
    </source>
</evidence>